<name>A0A9P5XZJ5_9AGAR</name>
<organism evidence="2 3">
    <name type="scientific">Collybia nuda</name>
    <dbReference type="NCBI Taxonomy" id="64659"/>
    <lineage>
        <taxon>Eukaryota</taxon>
        <taxon>Fungi</taxon>
        <taxon>Dikarya</taxon>
        <taxon>Basidiomycota</taxon>
        <taxon>Agaricomycotina</taxon>
        <taxon>Agaricomycetes</taxon>
        <taxon>Agaricomycetidae</taxon>
        <taxon>Agaricales</taxon>
        <taxon>Tricholomatineae</taxon>
        <taxon>Clitocybaceae</taxon>
        <taxon>Collybia</taxon>
    </lineage>
</organism>
<sequence>MATSKAENGMRKKRARSPEDTTTTPTQNALQKRPKTTVSTPVVLEDKIFSGNFDIYSMRLPFLAKEYLSKESSIPQFEQLYKTILTYQAKNDRTGQCFLANANTNGRFRAPSLQDPMEGFPFDITINSITIKDPLTFSSSELANFLTPKTIKKERGVTAMMKLVDDHCGIASASGSFKMTRAWMKAATGDEEPAELFEGHAAFKVNFSGLYKRKGHGSGTSCEFAFWAIRAKKDENGEEIGLGSRL</sequence>
<evidence type="ECO:0000313" key="3">
    <source>
        <dbReference type="Proteomes" id="UP000807353"/>
    </source>
</evidence>
<protein>
    <submittedName>
        <fullName evidence="2">Uncharacterized protein</fullName>
    </submittedName>
</protein>
<gene>
    <name evidence="2" type="ORF">BDZ94DRAFT_1284344</name>
</gene>
<dbReference type="EMBL" id="MU150315">
    <property type="protein sequence ID" value="KAF9459492.1"/>
    <property type="molecule type" value="Genomic_DNA"/>
</dbReference>
<keyword evidence="3" id="KW-1185">Reference proteome</keyword>
<dbReference type="OrthoDB" id="3256283at2759"/>
<feature type="compositionally biased region" description="Polar residues" evidence="1">
    <location>
        <begin position="20"/>
        <end position="38"/>
    </location>
</feature>
<comment type="caution">
    <text evidence="2">The sequence shown here is derived from an EMBL/GenBank/DDBJ whole genome shotgun (WGS) entry which is preliminary data.</text>
</comment>
<dbReference type="AlphaFoldDB" id="A0A9P5XZJ5"/>
<proteinExistence type="predicted"/>
<feature type="region of interest" description="Disordered" evidence="1">
    <location>
        <begin position="1"/>
        <end position="38"/>
    </location>
</feature>
<dbReference type="Proteomes" id="UP000807353">
    <property type="component" value="Unassembled WGS sequence"/>
</dbReference>
<reference evidence="2" key="1">
    <citation type="submission" date="2020-11" db="EMBL/GenBank/DDBJ databases">
        <authorList>
            <consortium name="DOE Joint Genome Institute"/>
            <person name="Ahrendt S."/>
            <person name="Riley R."/>
            <person name="Andreopoulos W."/>
            <person name="Labutti K."/>
            <person name="Pangilinan J."/>
            <person name="Ruiz-Duenas F.J."/>
            <person name="Barrasa J.M."/>
            <person name="Sanchez-Garcia M."/>
            <person name="Camarero S."/>
            <person name="Miyauchi S."/>
            <person name="Serrano A."/>
            <person name="Linde D."/>
            <person name="Babiker R."/>
            <person name="Drula E."/>
            <person name="Ayuso-Fernandez I."/>
            <person name="Pacheco R."/>
            <person name="Padilla G."/>
            <person name="Ferreira P."/>
            <person name="Barriuso J."/>
            <person name="Kellner H."/>
            <person name="Castanera R."/>
            <person name="Alfaro M."/>
            <person name="Ramirez L."/>
            <person name="Pisabarro A.G."/>
            <person name="Kuo A."/>
            <person name="Tritt A."/>
            <person name="Lipzen A."/>
            <person name="He G."/>
            <person name="Yan M."/>
            <person name="Ng V."/>
            <person name="Cullen D."/>
            <person name="Martin F."/>
            <person name="Rosso M.-N."/>
            <person name="Henrissat B."/>
            <person name="Hibbett D."/>
            <person name="Martinez A.T."/>
            <person name="Grigoriev I.V."/>
        </authorList>
    </citation>
    <scope>NUCLEOTIDE SEQUENCE</scope>
    <source>
        <strain evidence="2">CBS 247.69</strain>
    </source>
</reference>
<evidence type="ECO:0000256" key="1">
    <source>
        <dbReference type="SAM" id="MobiDB-lite"/>
    </source>
</evidence>
<accession>A0A9P5XZJ5</accession>
<evidence type="ECO:0000313" key="2">
    <source>
        <dbReference type="EMBL" id="KAF9459492.1"/>
    </source>
</evidence>